<reference evidence="3" key="1">
    <citation type="journal article" date="2020" name="New Phytol.">
        <title>Comparative genomics reveals dynamic genome evolution in host specialist ectomycorrhizal fungi.</title>
        <authorList>
            <person name="Lofgren L.A."/>
            <person name="Nguyen N.H."/>
            <person name="Vilgalys R."/>
            <person name="Ruytinx J."/>
            <person name="Liao H.L."/>
            <person name="Branco S."/>
            <person name="Kuo A."/>
            <person name="LaButti K."/>
            <person name="Lipzen A."/>
            <person name="Andreopoulos W."/>
            <person name="Pangilinan J."/>
            <person name="Riley R."/>
            <person name="Hundley H."/>
            <person name="Na H."/>
            <person name="Barry K."/>
            <person name="Grigoriev I.V."/>
            <person name="Stajich J.E."/>
            <person name="Kennedy P.G."/>
        </authorList>
    </citation>
    <scope>NUCLEOTIDE SEQUENCE</scope>
    <source>
        <strain evidence="3">DOB743</strain>
    </source>
</reference>
<dbReference type="SMART" id="SM00739">
    <property type="entry name" value="KOW"/>
    <property type="match status" value="4"/>
</dbReference>
<name>A0A9P6ZHY5_9AGAM</name>
<feature type="compositionally biased region" description="Low complexity" evidence="1">
    <location>
        <begin position="774"/>
        <end position="787"/>
    </location>
</feature>
<dbReference type="EMBL" id="JABBWD010000102">
    <property type="protein sequence ID" value="KAG1765876.1"/>
    <property type="molecule type" value="Genomic_DNA"/>
</dbReference>
<feature type="region of interest" description="Disordered" evidence="1">
    <location>
        <begin position="760"/>
        <end position="788"/>
    </location>
</feature>
<feature type="domain" description="KOW" evidence="2">
    <location>
        <begin position="471"/>
        <end position="498"/>
    </location>
</feature>
<evidence type="ECO:0000256" key="1">
    <source>
        <dbReference type="SAM" id="MobiDB-lite"/>
    </source>
</evidence>
<evidence type="ECO:0000313" key="4">
    <source>
        <dbReference type="Proteomes" id="UP000714275"/>
    </source>
</evidence>
<feature type="region of interest" description="Disordered" evidence="1">
    <location>
        <begin position="104"/>
        <end position="133"/>
    </location>
</feature>
<organism evidence="3 4">
    <name type="scientific">Suillus placidus</name>
    <dbReference type="NCBI Taxonomy" id="48579"/>
    <lineage>
        <taxon>Eukaryota</taxon>
        <taxon>Fungi</taxon>
        <taxon>Dikarya</taxon>
        <taxon>Basidiomycota</taxon>
        <taxon>Agaricomycotina</taxon>
        <taxon>Agaricomycetes</taxon>
        <taxon>Agaricomycetidae</taxon>
        <taxon>Boletales</taxon>
        <taxon>Suillineae</taxon>
        <taxon>Suillaceae</taxon>
        <taxon>Suillus</taxon>
    </lineage>
</organism>
<protein>
    <recommendedName>
        <fullName evidence="2">KOW domain-containing protein</fullName>
    </recommendedName>
</protein>
<evidence type="ECO:0000313" key="3">
    <source>
        <dbReference type="EMBL" id="KAG1765876.1"/>
    </source>
</evidence>
<feature type="domain" description="KOW" evidence="2">
    <location>
        <begin position="622"/>
        <end position="649"/>
    </location>
</feature>
<sequence length="1028" mass="115066">MAKCAASSGDEPALKHVKVNERNCRTVPSPRKDVNAWLILERFLTTDTTYPQMEDTFLAYLGDQYSPDDWKDTQATLFSGDGDDTLALSNFHALMATNIPQGLSETTRTANNSPVATSVSRRDGQGTRTVPSPREDVNAWRILERFLTTDVTYPQMEDMFLAYLSNQYSLDDWKDAQAALFSGDGDDTLALSNLRALMAANIPQGLSDMMRTAKDSPVATSASRRDGQGTRDGWSCRPSNFKRFIDDKAGESEEEEEDDDGEVEDGFSDYRPNIRWLQRSMIFSTSTKRPHRGLQSDVEPPGPPAPLKAGCIFLSFIHVTHCISGTAAHYIAEHLQDKGFSVTVLAWLPGQLLSMKEYLCISEEEREAVEHSNIKLPNPSWVRIKHGKYKGDIGYVFDPDQSNHFIMVLIPLQEFPYDMPQGSVALLDQSHLPNDSTVSDILCDGDIVGYSYKGQWYYGGLLLKNCHRYLFLHKGDAVRVLKGEVRSEIGHIIQVTRDIFDVCQEVSQEVVQVSKHYLYHCPPNYTYQSWLPTQQHFEHLPDEAIQVGDYIEILIREDKGKCGIVAWFPAGETQLWFWYVNTRTKGDTKHSSRLPIFKIPTTFVRWMGLSQTLKYTKEKGYDVKPGDVVRVAHGPEYQMKGVVQSVDFPKARLTLLSENDRSLIDIPIDFVVKLRNAPLDSFNDVIGQEVFVIRGNQKGYQATLYNIGREFCTIAMHGQARTEFKCQDIATRYGMRLNGAMLEASDLMSFCDMRKRLSLKSPPQRFTTPPPGPVSSSSSSSTNWSTSLADTNIAHDPSSIITSSSDPWSFNLQDMQDNISTRAEQVKDNGPLPWLMSKEFSSLLLKYHAVFRVSPGFMGGRLHKRFVSTACPDPFCGASGPAPDDCVMVFCTSSNSGTAVQHYHIPAKDLSPAPPCHKNQWCLILDRNSHDSLVAISWIKGCGQSVVAEIVALGKPTALNCVCDTTLLFDITIIMAVRSMLEPDLILQGLMKSNIVTPIESLTPRSSSLGQRENRSYLKMALEKTEAE</sequence>
<dbReference type="OrthoDB" id="2659490at2759"/>
<gene>
    <name evidence="3" type="ORF">EV702DRAFT_1050865</name>
</gene>
<dbReference type="SUPFAM" id="SSF50104">
    <property type="entry name" value="Translation proteins SH3-like domain"/>
    <property type="match status" value="1"/>
</dbReference>
<dbReference type="InterPro" id="IPR008991">
    <property type="entry name" value="Translation_prot_SH3-like_sf"/>
</dbReference>
<dbReference type="InterPro" id="IPR005824">
    <property type="entry name" value="KOW"/>
</dbReference>
<feature type="region of interest" description="Disordered" evidence="1">
    <location>
        <begin position="213"/>
        <end position="267"/>
    </location>
</feature>
<keyword evidence="4" id="KW-1185">Reference proteome</keyword>
<feature type="domain" description="KOW" evidence="2">
    <location>
        <begin position="683"/>
        <end position="710"/>
    </location>
</feature>
<feature type="domain" description="KOW" evidence="2">
    <location>
        <begin position="375"/>
        <end position="402"/>
    </location>
</feature>
<evidence type="ECO:0000259" key="2">
    <source>
        <dbReference type="SMART" id="SM00739"/>
    </source>
</evidence>
<proteinExistence type="predicted"/>
<dbReference type="Proteomes" id="UP000714275">
    <property type="component" value="Unassembled WGS sequence"/>
</dbReference>
<comment type="caution">
    <text evidence="3">The sequence shown here is derived from an EMBL/GenBank/DDBJ whole genome shotgun (WGS) entry which is preliminary data.</text>
</comment>
<feature type="compositionally biased region" description="Polar residues" evidence="1">
    <location>
        <begin position="104"/>
        <end position="119"/>
    </location>
</feature>
<dbReference type="AlphaFoldDB" id="A0A9P6ZHY5"/>
<feature type="compositionally biased region" description="Acidic residues" evidence="1">
    <location>
        <begin position="252"/>
        <end position="267"/>
    </location>
</feature>
<accession>A0A9P6ZHY5</accession>